<dbReference type="Proteomes" id="UP001155483">
    <property type="component" value="Unassembled WGS sequence"/>
</dbReference>
<reference evidence="1" key="2">
    <citation type="submission" date="2023-04" db="EMBL/GenBank/DDBJ databases">
        <title>Paracnuella aquatica gen. nov., sp. nov., a member of the family Chitinophagaceae isolated from a hot spring.</title>
        <authorList>
            <person name="Wang C."/>
        </authorList>
    </citation>
    <scope>NUCLEOTIDE SEQUENCE</scope>
    <source>
        <strain evidence="1">LB-8</strain>
    </source>
</reference>
<dbReference type="EMBL" id="JAOTIF010000002">
    <property type="protein sequence ID" value="MCU7548674.1"/>
    <property type="molecule type" value="Genomic_DNA"/>
</dbReference>
<name>A0A9X2XT32_9BACT</name>
<organism evidence="1 2">
    <name type="scientific">Paraflavisolibacter caeni</name>
    <dbReference type="NCBI Taxonomy" id="2982496"/>
    <lineage>
        <taxon>Bacteria</taxon>
        <taxon>Pseudomonadati</taxon>
        <taxon>Bacteroidota</taxon>
        <taxon>Chitinophagia</taxon>
        <taxon>Chitinophagales</taxon>
        <taxon>Chitinophagaceae</taxon>
        <taxon>Paraflavisolibacter</taxon>
    </lineage>
</organism>
<sequence>MKGLLLIMLSLSLVCCKKIKENIQEKRAMEFITNGQWIVSSYLTPNGDKTADLAAYSFQFKSNRTVDALKNGILEMSGTWQDDQANRTIYSNFTSASYPLILLNATWTVTNGSETTVTATATVNDEIRNLRLLKK</sequence>
<reference evidence="1" key="1">
    <citation type="submission" date="2022-09" db="EMBL/GenBank/DDBJ databases">
        <authorList>
            <person name="Yuan C."/>
            <person name="Ke Z."/>
        </authorList>
    </citation>
    <scope>NUCLEOTIDE SEQUENCE</scope>
    <source>
        <strain evidence="1">LB-8</strain>
    </source>
</reference>
<evidence type="ECO:0000313" key="1">
    <source>
        <dbReference type="EMBL" id="MCU7548674.1"/>
    </source>
</evidence>
<accession>A0A9X2XT32</accession>
<dbReference type="RefSeq" id="WP_279296118.1">
    <property type="nucleotide sequence ID" value="NZ_JAOTIF010000002.1"/>
</dbReference>
<protein>
    <recommendedName>
        <fullName evidence="3">Lipocalin-like domain-containing protein</fullName>
    </recommendedName>
</protein>
<keyword evidence="2" id="KW-1185">Reference proteome</keyword>
<comment type="caution">
    <text evidence="1">The sequence shown here is derived from an EMBL/GenBank/DDBJ whole genome shotgun (WGS) entry which is preliminary data.</text>
</comment>
<dbReference type="AlphaFoldDB" id="A0A9X2XT32"/>
<proteinExistence type="predicted"/>
<evidence type="ECO:0008006" key="3">
    <source>
        <dbReference type="Google" id="ProtNLM"/>
    </source>
</evidence>
<gene>
    <name evidence="1" type="ORF">OCK74_06070</name>
</gene>
<evidence type="ECO:0000313" key="2">
    <source>
        <dbReference type="Proteomes" id="UP001155483"/>
    </source>
</evidence>